<keyword evidence="4 5" id="KW-0963">Cytoplasm</keyword>
<evidence type="ECO:0000256" key="2">
    <source>
        <dbReference type="ARBA" id="ARBA00009695"/>
    </source>
</evidence>
<gene>
    <name evidence="5" type="primary">recX</name>
    <name evidence="9" type="ORF">AB4876_02085</name>
</gene>
<reference evidence="9 10" key="1">
    <citation type="journal article" date="2011" name="Int. J. Syst. Evol. Microbiol.">
        <title>Zhongshania antarctica gen. nov., sp. nov. and Zhongshania guokunii sp. nov., gammaproteobacteria respectively isolated from coastal attached (fast) ice and surface seawater of the Antarctic.</title>
        <authorList>
            <person name="Li H.J."/>
            <person name="Zhang X.Y."/>
            <person name="Chen C.X."/>
            <person name="Zhang Y.J."/>
            <person name="Gao Z.M."/>
            <person name="Yu Y."/>
            <person name="Chen X.L."/>
            <person name="Chen B."/>
            <person name="Zhang Y.Z."/>
        </authorList>
    </citation>
    <scope>NUCLEOTIDE SEQUENCE [LARGE SCALE GENOMIC DNA]</scope>
    <source>
        <strain evidence="9 10">ZS6-22T</strain>
    </source>
</reference>
<evidence type="ECO:0000313" key="10">
    <source>
        <dbReference type="Proteomes" id="UP001557485"/>
    </source>
</evidence>
<sequence>MSKNIRHKAMDLLARREYSRRELATKLMRKFPDSTEIDSVLDLLEAEGLQSDSRFAGSFFRLRVQGGFGPQRIRAELRQRGIGDELIAQQFSEHEVDWFAAARALFEKKYTGLDTTETKARAKCIRYLHYKGYDAEHINALF</sequence>
<comment type="function">
    <text evidence="5">Modulates RecA activity.</text>
</comment>
<evidence type="ECO:0000259" key="6">
    <source>
        <dbReference type="Pfam" id="PF02631"/>
    </source>
</evidence>
<evidence type="ECO:0000256" key="3">
    <source>
        <dbReference type="ARBA" id="ARBA00018111"/>
    </source>
</evidence>
<dbReference type="HAMAP" id="MF_01114">
    <property type="entry name" value="RecX"/>
    <property type="match status" value="1"/>
</dbReference>
<dbReference type="PANTHER" id="PTHR33602">
    <property type="entry name" value="REGULATORY PROTEIN RECX FAMILY PROTEIN"/>
    <property type="match status" value="1"/>
</dbReference>
<evidence type="ECO:0000259" key="8">
    <source>
        <dbReference type="Pfam" id="PF21982"/>
    </source>
</evidence>
<comment type="caution">
    <text evidence="9">The sequence shown here is derived from an EMBL/GenBank/DDBJ whole genome shotgun (WGS) entry which is preliminary data.</text>
</comment>
<dbReference type="InterPro" id="IPR053925">
    <property type="entry name" value="RecX_HTH_3rd"/>
</dbReference>
<evidence type="ECO:0000259" key="7">
    <source>
        <dbReference type="Pfam" id="PF21981"/>
    </source>
</evidence>
<dbReference type="InterPro" id="IPR036388">
    <property type="entry name" value="WH-like_DNA-bd_sf"/>
</dbReference>
<dbReference type="RefSeq" id="WP_368379990.1">
    <property type="nucleotide sequence ID" value="NZ_JBFRYA010000001.1"/>
</dbReference>
<name>A0ABV3U1A6_9GAMM</name>
<feature type="domain" description="RecX third three-helical" evidence="7">
    <location>
        <begin position="95"/>
        <end position="140"/>
    </location>
</feature>
<evidence type="ECO:0000313" key="9">
    <source>
        <dbReference type="EMBL" id="MEX1667681.1"/>
    </source>
</evidence>
<dbReference type="Pfam" id="PF02631">
    <property type="entry name" value="RecX_HTH2"/>
    <property type="match status" value="1"/>
</dbReference>
<proteinExistence type="inferred from homology"/>
<organism evidence="9 10">
    <name type="scientific">Zhongshania guokunii</name>
    <dbReference type="NCBI Taxonomy" id="641783"/>
    <lineage>
        <taxon>Bacteria</taxon>
        <taxon>Pseudomonadati</taxon>
        <taxon>Pseudomonadota</taxon>
        <taxon>Gammaproteobacteria</taxon>
        <taxon>Cellvibrionales</taxon>
        <taxon>Spongiibacteraceae</taxon>
        <taxon>Zhongshania</taxon>
    </lineage>
</organism>
<keyword evidence="10" id="KW-1185">Reference proteome</keyword>
<feature type="domain" description="RecX first three-helical" evidence="8">
    <location>
        <begin position="6"/>
        <end position="42"/>
    </location>
</feature>
<dbReference type="InterPro" id="IPR003783">
    <property type="entry name" value="Regulatory_RecX"/>
</dbReference>
<dbReference type="InterPro" id="IPR053924">
    <property type="entry name" value="RecX_HTH_2nd"/>
</dbReference>
<protein>
    <recommendedName>
        <fullName evidence="3 5">Regulatory protein RecX</fullName>
    </recommendedName>
</protein>
<comment type="similarity">
    <text evidence="2 5">Belongs to the RecX family.</text>
</comment>
<evidence type="ECO:0000256" key="5">
    <source>
        <dbReference type="HAMAP-Rule" id="MF_01114"/>
    </source>
</evidence>
<dbReference type="InterPro" id="IPR053926">
    <property type="entry name" value="RecX_HTH_1st"/>
</dbReference>
<evidence type="ECO:0000256" key="4">
    <source>
        <dbReference type="ARBA" id="ARBA00022490"/>
    </source>
</evidence>
<accession>A0ABV3U1A6</accession>
<dbReference type="EMBL" id="JBFRYA010000001">
    <property type="protein sequence ID" value="MEX1667681.1"/>
    <property type="molecule type" value="Genomic_DNA"/>
</dbReference>
<dbReference type="PANTHER" id="PTHR33602:SF1">
    <property type="entry name" value="REGULATORY PROTEIN RECX FAMILY PROTEIN"/>
    <property type="match status" value="1"/>
</dbReference>
<dbReference type="Pfam" id="PF21982">
    <property type="entry name" value="RecX_HTH1"/>
    <property type="match status" value="1"/>
</dbReference>
<dbReference type="Pfam" id="PF21981">
    <property type="entry name" value="RecX_HTH3"/>
    <property type="match status" value="1"/>
</dbReference>
<comment type="subcellular location">
    <subcellularLocation>
        <location evidence="1 5">Cytoplasm</location>
    </subcellularLocation>
</comment>
<feature type="domain" description="RecX second three-helical" evidence="6">
    <location>
        <begin position="51"/>
        <end position="89"/>
    </location>
</feature>
<evidence type="ECO:0000256" key="1">
    <source>
        <dbReference type="ARBA" id="ARBA00004496"/>
    </source>
</evidence>
<dbReference type="Proteomes" id="UP001557485">
    <property type="component" value="Unassembled WGS sequence"/>
</dbReference>
<dbReference type="Gene3D" id="1.10.10.10">
    <property type="entry name" value="Winged helix-like DNA-binding domain superfamily/Winged helix DNA-binding domain"/>
    <property type="match status" value="3"/>
</dbReference>